<comment type="function">
    <text evidence="1 15 16">Specifically methylates guanosine-37 in various tRNAs.</text>
</comment>
<dbReference type="InterPro" id="IPR029028">
    <property type="entry name" value="Alpha/beta_knot_MTases"/>
</dbReference>
<evidence type="ECO:0000256" key="9">
    <source>
        <dbReference type="ARBA" id="ARBA00022679"/>
    </source>
</evidence>
<sequence>MRYDVVTIFPEYLEPLKLSLLGKAREKGLVDLHLHDLREYTFDRHRTVDDTPYGGGAGMVMKAEPWGLALDEVLAASPLNASEDASEGAEPAEPAADTRPLLIVPSPAGAVFDQTMAYELAEEKHIVFAPARYEGIDERVLDWAQESFRVMPVSLGDYVLYGGEVAVMAMIEAITRLIPGAMGNPASLEEESHTGGLLEYPVYTKPAVWREREVPEVLLSGNHGAIARWRRDRQIERTLERRPDLLEAYPVEQWDKKDRRFLAERGVHFANPAKAAQKKAKKSPAPQADSAAQADAAPQGEPIQPDTVQTQPDS</sequence>
<dbReference type="NCBIfam" id="NF000648">
    <property type="entry name" value="PRK00026.1"/>
    <property type="match status" value="1"/>
</dbReference>
<dbReference type="AlphaFoldDB" id="A0A930L2M4"/>
<evidence type="ECO:0000256" key="2">
    <source>
        <dbReference type="ARBA" id="ARBA00004496"/>
    </source>
</evidence>
<keyword evidence="10 15" id="KW-0949">S-adenosyl-L-methionine</keyword>
<dbReference type="FunFam" id="1.10.1270.20:FF:000002">
    <property type="entry name" value="tRNA (guanine-N(1)-)-methyltransferase"/>
    <property type="match status" value="1"/>
</dbReference>
<evidence type="ECO:0000256" key="12">
    <source>
        <dbReference type="ARBA" id="ARBA00029736"/>
    </source>
</evidence>
<feature type="region of interest" description="Disordered" evidence="17">
    <location>
        <begin position="269"/>
        <end position="314"/>
    </location>
</feature>
<evidence type="ECO:0000256" key="15">
    <source>
        <dbReference type="HAMAP-Rule" id="MF_00605"/>
    </source>
</evidence>
<dbReference type="SUPFAM" id="SSF75217">
    <property type="entry name" value="alpha/beta knot"/>
    <property type="match status" value="1"/>
</dbReference>
<comment type="subunit">
    <text evidence="4 15 16">Homodimer.</text>
</comment>
<name>A0A930L2M4_9MICC</name>
<evidence type="ECO:0000256" key="10">
    <source>
        <dbReference type="ARBA" id="ARBA00022691"/>
    </source>
</evidence>
<evidence type="ECO:0000256" key="13">
    <source>
        <dbReference type="ARBA" id="ARBA00033392"/>
    </source>
</evidence>
<accession>A0A930L2M4</accession>
<evidence type="ECO:0000259" key="18">
    <source>
        <dbReference type="Pfam" id="PF01746"/>
    </source>
</evidence>
<keyword evidence="11 15" id="KW-0819">tRNA processing</keyword>
<keyword evidence="8 15" id="KW-0489">Methyltransferase</keyword>
<comment type="caution">
    <text evidence="19">The sequence shown here is derived from an EMBL/GenBank/DDBJ whole genome shotgun (WGS) entry which is preliminary data.</text>
</comment>
<dbReference type="Pfam" id="PF01746">
    <property type="entry name" value="tRNA_m1G_MT"/>
    <property type="match status" value="1"/>
</dbReference>
<protein>
    <recommendedName>
        <fullName evidence="6 15">tRNA (guanine-N(1)-)-methyltransferase</fullName>
        <ecNumber evidence="5 15">2.1.1.228</ecNumber>
    </recommendedName>
    <alternativeName>
        <fullName evidence="12 15">M1G-methyltransferase</fullName>
    </alternativeName>
    <alternativeName>
        <fullName evidence="13 15">tRNA [GM37] methyltransferase</fullName>
    </alternativeName>
</protein>
<dbReference type="GO" id="GO:0005829">
    <property type="term" value="C:cytosol"/>
    <property type="evidence" value="ECO:0007669"/>
    <property type="project" value="TreeGrafter"/>
</dbReference>
<evidence type="ECO:0000256" key="14">
    <source>
        <dbReference type="ARBA" id="ARBA00047783"/>
    </source>
</evidence>
<feature type="compositionally biased region" description="Low complexity" evidence="17">
    <location>
        <begin position="283"/>
        <end position="299"/>
    </location>
</feature>
<dbReference type="InterPro" id="IPR023148">
    <property type="entry name" value="tRNA_m1G_MeTrfase_C_sf"/>
</dbReference>
<organism evidence="19 20">
    <name type="scientific">Rothia mucilaginosa</name>
    <dbReference type="NCBI Taxonomy" id="43675"/>
    <lineage>
        <taxon>Bacteria</taxon>
        <taxon>Bacillati</taxon>
        <taxon>Actinomycetota</taxon>
        <taxon>Actinomycetes</taxon>
        <taxon>Micrococcales</taxon>
        <taxon>Micrococcaceae</taxon>
        <taxon>Rothia</taxon>
    </lineage>
</organism>
<dbReference type="InterPro" id="IPR016009">
    <property type="entry name" value="tRNA_MeTrfase_TRMD/TRM10"/>
</dbReference>
<dbReference type="CDD" id="cd18080">
    <property type="entry name" value="TrmD-like"/>
    <property type="match status" value="1"/>
</dbReference>
<dbReference type="Proteomes" id="UP000713964">
    <property type="component" value="Unassembled WGS sequence"/>
</dbReference>
<evidence type="ECO:0000256" key="7">
    <source>
        <dbReference type="ARBA" id="ARBA00022490"/>
    </source>
</evidence>
<evidence type="ECO:0000256" key="11">
    <source>
        <dbReference type="ARBA" id="ARBA00022694"/>
    </source>
</evidence>
<dbReference type="EMBL" id="JABZXL010000005">
    <property type="protein sequence ID" value="MBF1658761.1"/>
    <property type="molecule type" value="Genomic_DNA"/>
</dbReference>
<reference evidence="19" key="1">
    <citation type="submission" date="2020-04" db="EMBL/GenBank/DDBJ databases">
        <title>Deep metagenomics examines the oral microbiome during advanced dental caries in children, revealing novel taxa and co-occurrences with host molecules.</title>
        <authorList>
            <person name="Baker J.L."/>
            <person name="Morton J.T."/>
            <person name="Dinis M."/>
            <person name="Alvarez R."/>
            <person name="Tran N.C."/>
            <person name="Knight R."/>
            <person name="Edlund A."/>
        </authorList>
    </citation>
    <scope>NUCLEOTIDE SEQUENCE</scope>
    <source>
        <strain evidence="19">JCVI_29_bin.11</strain>
    </source>
</reference>
<evidence type="ECO:0000256" key="5">
    <source>
        <dbReference type="ARBA" id="ARBA00012807"/>
    </source>
</evidence>
<dbReference type="NCBIfam" id="TIGR00088">
    <property type="entry name" value="trmD"/>
    <property type="match status" value="1"/>
</dbReference>
<evidence type="ECO:0000256" key="1">
    <source>
        <dbReference type="ARBA" id="ARBA00002634"/>
    </source>
</evidence>
<evidence type="ECO:0000256" key="8">
    <source>
        <dbReference type="ARBA" id="ARBA00022603"/>
    </source>
</evidence>
<evidence type="ECO:0000256" key="16">
    <source>
        <dbReference type="RuleBase" id="RU003464"/>
    </source>
</evidence>
<evidence type="ECO:0000256" key="17">
    <source>
        <dbReference type="SAM" id="MobiDB-lite"/>
    </source>
</evidence>
<dbReference type="PANTHER" id="PTHR46417">
    <property type="entry name" value="TRNA (GUANINE-N(1)-)-METHYLTRANSFERASE"/>
    <property type="match status" value="1"/>
</dbReference>
<evidence type="ECO:0000313" key="20">
    <source>
        <dbReference type="Proteomes" id="UP000713964"/>
    </source>
</evidence>
<evidence type="ECO:0000256" key="3">
    <source>
        <dbReference type="ARBA" id="ARBA00007630"/>
    </source>
</evidence>
<keyword evidence="9 15" id="KW-0808">Transferase</keyword>
<feature type="binding site" evidence="15">
    <location>
        <begin position="155"/>
        <end position="160"/>
    </location>
    <ligand>
        <name>S-adenosyl-L-methionine</name>
        <dbReference type="ChEBI" id="CHEBI:59789"/>
    </ligand>
</feature>
<feature type="domain" description="tRNA methyltransferase TRMD/TRM10-type" evidence="18">
    <location>
        <begin position="1"/>
        <end position="247"/>
    </location>
</feature>
<dbReference type="EC" id="2.1.1.228" evidence="5 15"/>
<comment type="similarity">
    <text evidence="3 15 16">Belongs to the RNA methyltransferase TrmD family.</text>
</comment>
<proteinExistence type="inferred from homology"/>
<dbReference type="HAMAP" id="MF_00605">
    <property type="entry name" value="TrmD"/>
    <property type="match status" value="1"/>
</dbReference>
<evidence type="ECO:0000256" key="4">
    <source>
        <dbReference type="ARBA" id="ARBA00011738"/>
    </source>
</evidence>
<dbReference type="Gene3D" id="1.10.1270.20">
    <property type="entry name" value="tRNA(m1g37)methyltransferase, domain 2"/>
    <property type="match status" value="1"/>
</dbReference>
<dbReference type="InterPro" id="IPR002649">
    <property type="entry name" value="tRNA_m1G_MeTrfase_TrmD"/>
</dbReference>
<evidence type="ECO:0000256" key="6">
    <source>
        <dbReference type="ARBA" id="ARBA00014679"/>
    </source>
</evidence>
<comment type="caution">
    <text evidence="15">Lacks conserved residue(s) required for the propagation of feature annotation.</text>
</comment>
<dbReference type="GO" id="GO:0002939">
    <property type="term" value="P:tRNA N1-guanine methylation"/>
    <property type="evidence" value="ECO:0007669"/>
    <property type="project" value="TreeGrafter"/>
</dbReference>
<evidence type="ECO:0000313" key="19">
    <source>
        <dbReference type="EMBL" id="MBF1658761.1"/>
    </source>
</evidence>
<comment type="subcellular location">
    <subcellularLocation>
        <location evidence="2 15 16">Cytoplasm</location>
    </subcellularLocation>
</comment>
<gene>
    <name evidence="15 19" type="primary">trmD</name>
    <name evidence="19" type="ORF">HXO58_02855</name>
</gene>
<dbReference type="Gene3D" id="3.40.1280.10">
    <property type="match status" value="1"/>
</dbReference>
<dbReference type="GO" id="GO:0052906">
    <property type="term" value="F:tRNA (guanine(37)-N1)-methyltransferase activity"/>
    <property type="evidence" value="ECO:0007669"/>
    <property type="project" value="UniProtKB-UniRule"/>
</dbReference>
<dbReference type="InterPro" id="IPR029026">
    <property type="entry name" value="tRNA_m1G_MTases_N"/>
</dbReference>
<dbReference type="PANTHER" id="PTHR46417:SF1">
    <property type="entry name" value="TRNA (GUANINE-N(1)-)-METHYLTRANSFERASE"/>
    <property type="match status" value="1"/>
</dbReference>
<comment type="catalytic activity">
    <reaction evidence="14 15 16">
        <text>guanosine(37) in tRNA + S-adenosyl-L-methionine = N(1)-methylguanosine(37) in tRNA + S-adenosyl-L-homocysteine + H(+)</text>
        <dbReference type="Rhea" id="RHEA:36899"/>
        <dbReference type="Rhea" id="RHEA-COMP:10145"/>
        <dbReference type="Rhea" id="RHEA-COMP:10147"/>
        <dbReference type="ChEBI" id="CHEBI:15378"/>
        <dbReference type="ChEBI" id="CHEBI:57856"/>
        <dbReference type="ChEBI" id="CHEBI:59789"/>
        <dbReference type="ChEBI" id="CHEBI:73542"/>
        <dbReference type="ChEBI" id="CHEBI:74269"/>
        <dbReference type="EC" id="2.1.1.228"/>
    </reaction>
</comment>
<keyword evidence="7 15" id="KW-0963">Cytoplasm</keyword>